<sequence>MKPFEETSAILPPRPGFYDRLITPTTPLDCNFSECHHASSDNPSFSFRCPGPNGPTMSQLTFPVLSDTPCTECWAK</sequence>
<evidence type="ECO:0000313" key="2">
    <source>
        <dbReference type="Proteomes" id="UP000053660"/>
    </source>
</evidence>
<evidence type="ECO:0000313" key="1">
    <source>
        <dbReference type="EMBL" id="KHJ79634.1"/>
    </source>
</evidence>
<accession>A0A0B1S412</accession>
<protein>
    <submittedName>
        <fullName evidence="1">Uncharacterized protein</fullName>
    </submittedName>
</protein>
<proteinExistence type="predicted"/>
<gene>
    <name evidence="1" type="ORF">OESDEN_20714</name>
</gene>
<dbReference type="Proteomes" id="UP000053660">
    <property type="component" value="Unassembled WGS sequence"/>
</dbReference>
<organism evidence="1 2">
    <name type="scientific">Oesophagostomum dentatum</name>
    <name type="common">Nodular worm</name>
    <dbReference type="NCBI Taxonomy" id="61180"/>
    <lineage>
        <taxon>Eukaryota</taxon>
        <taxon>Metazoa</taxon>
        <taxon>Ecdysozoa</taxon>
        <taxon>Nematoda</taxon>
        <taxon>Chromadorea</taxon>
        <taxon>Rhabditida</taxon>
        <taxon>Rhabditina</taxon>
        <taxon>Rhabditomorpha</taxon>
        <taxon>Strongyloidea</taxon>
        <taxon>Strongylidae</taxon>
        <taxon>Oesophagostomum</taxon>
    </lineage>
</organism>
<dbReference type="EMBL" id="KN603998">
    <property type="protein sequence ID" value="KHJ79634.1"/>
    <property type="molecule type" value="Genomic_DNA"/>
</dbReference>
<name>A0A0B1S412_OESDE</name>
<dbReference type="AlphaFoldDB" id="A0A0B1S412"/>
<reference evidence="1 2" key="1">
    <citation type="submission" date="2014-03" db="EMBL/GenBank/DDBJ databases">
        <title>Draft genome of the hookworm Oesophagostomum dentatum.</title>
        <authorList>
            <person name="Mitreva M."/>
        </authorList>
    </citation>
    <scope>NUCLEOTIDE SEQUENCE [LARGE SCALE GENOMIC DNA]</scope>
    <source>
        <strain evidence="1 2">OD-Hann</strain>
    </source>
</reference>
<keyword evidence="2" id="KW-1185">Reference proteome</keyword>